<keyword evidence="8" id="KW-1185">Reference proteome</keyword>
<dbReference type="Gene3D" id="6.20.330.10">
    <property type="match status" value="1"/>
</dbReference>
<feature type="transmembrane region" description="Helical" evidence="5">
    <location>
        <begin position="29"/>
        <end position="50"/>
    </location>
</feature>
<feature type="domain" description="Peptidase S49" evidence="6">
    <location>
        <begin position="127"/>
        <end position="269"/>
    </location>
</feature>
<accession>A0A6M8SW47</accession>
<gene>
    <name evidence="7" type="ORF">HQN60_09300</name>
</gene>
<organism evidence="7 8">
    <name type="scientific">Deefgea piscis</name>
    <dbReference type="NCBI Taxonomy" id="2739061"/>
    <lineage>
        <taxon>Bacteria</taxon>
        <taxon>Pseudomonadati</taxon>
        <taxon>Pseudomonadota</taxon>
        <taxon>Betaproteobacteria</taxon>
        <taxon>Neisseriales</taxon>
        <taxon>Chitinibacteraceae</taxon>
        <taxon>Deefgea</taxon>
    </lineage>
</organism>
<dbReference type="SUPFAM" id="SSF52096">
    <property type="entry name" value="ClpP/crotonase"/>
    <property type="match status" value="1"/>
</dbReference>
<name>A0A6M8SW47_9NEIS</name>
<keyword evidence="2" id="KW-0645">Protease</keyword>
<evidence type="ECO:0000256" key="3">
    <source>
        <dbReference type="ARBA" id="ARBA00022801"/>
    </source>
</evidence>
<proteinExistence type="inferred from homology"/>
<keyword evidence="5" id="KW-0472">Membrane</keyword>
<keyword evidence="5" id="KW-0812">Transmembrane</keyword>
<protein>
    <submittedName>
        <fullName evidence="7">S49 family peptidase</fullName>
    </submittedName>
</protein>
<evidence type="ECO:0000313" key="7">
    <source>
        <dbReference type="EMBL" id="QKJ66879.1"/>
    </source>
</evidence>
<reference evidence="7 8" key="1">
    <citation type="submission" date="2020-05" db="EMBL/GenBank/DDBJ databases">
        <title>Complete genome sequence of Deefgea sp. D17.</title>
        <authorList>
            <person name="Bae J.-W."/>
            <person name="Han J.E."/>
        </authorList>
    </citation>
    <scope>NUCLEOTIDE SEQUENCE [LARGE SCALE GENOMIC DNA]</scope>
    <source>
        <strain evidence="7 8">D17</strain>
    </source>
</reference>
<dbReference type="RefSeq" id="WP_173533382.1">
    <property type="nucleotide sequence ID" value="NZ_CP054143.1"/>
</dbReference>
<evidence type="ECO:0000256" key="2">
    <source>
        <dbReference type="ARBA" id="ARBA00022670"/>
    </source>
</evidence>
<evidence type="ECO:0000256" key="5">
    <source>
        <dbReference type="SAM" id="Phobius"/>
    </source>
</evidence>
<comment type="similarity">
    <text evidence="1">Belongs to the peptidase S49 family.</text>
</comment>
<evidence type="ECO:0000313" key="8">
    <source>
        <dbReference type="Proteomes" id="UP000504844"/>
    </source>
</evidence>
<keyword evidence="4" id="KW-0720">Serine protease</keyword>
<dbReference type="Proteomes" id="UP000504844">
    <property type="component" value="Chromosome"/>
</dbReference>
<dbReference type="CDD" id="cd07023">
    <property type="entry name" value="S49_Sppa_N_C"/>
    <property type="match status" value="1"/>
</dbReference>
<sequence>MNEAQERSVLQEVLGASIKEQRRARRWGIFFKLLTFSYLFLILALLMGWLGKDADKATMKAHTAVVDLQGTIAAGGEVTSALITEGLRAAFEDKNTKAVILRANSPGGSPVQAGMMHDEIQRLKKLHPQIPFYVVIEDICASGCYYAAVTGQQIYADKASIVGSIGVLMDGFGFTGAMEKVGIERRLLTAGANKGFLDPFSPQSVEQKERALGMLDEIHQQFIGVVKAGRGKKLADNPDLFSGLVWSGETGVKLGLVDGLGSVESVARDIVKVDNIVDFTPQPTYADRLARQLGVAAATTLSTHLGLQIK</sequence>
<dbReference type="Gene3D" id="3.90.226.10">
    <property type="entry name" value="2-enoyl-CoA Hydratase, Chain A, domain 1"/>
    <property type="match status" value="1"/>
</dbReference>
<dbReference type="GO" id="GO:0008236">
    <property type="term" value="F:serine-type peptidase activity"/>
    <property type="evidence" value="ECO:0007669"/>
    <property type="project" value="UniProtKB-KW"/>
</dbReference>
<dbReference type="PANTHER" id="PTHR42987">
    <property type="entry name" value="PEPTIDASE S49"/>
    <property type="match status" value="1"/>
</dbReference>
<dbReference type="AlphaFoldDB" id="A0A6M8SW47"/>
<dbReference type="EMBL" id="CP054143">
    <property type="protein sequence ID" value="QKJ66879.1"/>
    <property type="molecule type" value="Genomic_DNA"/>
</dbReference>
<dbReference type="KEGG" id="dee:HQN60_09300"/>
<dbReference type="GO" id="GO:0006508">
    <property type="term" value="P:proteolysis"/>
    <property type="evidence" value="ECO:0007669"/>
    <property type="project" value="UniProtKB-KW"/>
</dbReference>
<dbReference type="InterPro" id="IPR029045">
    <property type="entry name" value="ClpP/crotonase-like_dom_sf"/>
</dbReference>
<evidence type="ECO:0000259" key="6">
    <source>
        <dbReference type="Pfam" id="PF01343"/>
    </source>
</evidence>
<evidence type="ECO:0000256" key="1">
    <source>
        <dbReference type="ARBA" id="ARBA00008683"/>
    </source>
</evidence>
<keyword evidence="5" id="KW-1133">Transmembrane helix</keyword>
<dbReference type="Pfam" id="PF01343">
    <property type="entry name" value="Peptidase_S49"/>
    <property type="match status" value="1"/>
</dbReference>
<dbReference type="InterPro" id="IPR047272">
    <property type="entry name" value="S49_SppA_C"/>
</dbReference>
<dbReference type="InterPro" id="IPR002142">
    <property type="entry name" value="Peptidase_S49"/>
</dbReference>
<evidence type="ECO:0000256" key="4">
    <source>
        <dbReference type="ARBA" id="ARBA00022825"/>
    </source>
</evidence>
<keyword evidence="3" id="KW-0378">Hydrolase</keyword>
<dbReference type="PANTHER" id="PTHR42987:SF8">
    <property type="entry name" value="PROTEINASE"/>
    <property type="match status" value="1"/>
</dbReference>